<proteinExistence type="predicted"/>
<dbReference type="EMBL" id="KI677700">
    <property type="protein sequence ID" value="ETM01484.1"/>
    <property type="molecule type" value="Genomic_DNA"/>
</dbReference>
<dbReference type="Proteomes" id="UP000054423">
    <property type="component" value="Unassembled WGS sequence"/>
</dbReference>
<dbReference type="InterPro" id="IPR048324">
    <property type="entry name" value="ZSWIM1-3_RNaseH-like"/>
</dbReference>
<evidence type="ECO:0000313" key="2">
    <source>
        <dbReference type="EMBL" id="ETM01484.1"/>
    </source>
</evidence>
<name>W2LVH2_PHYNI</name>
<accession>W2LVH2</accession>
<gene>
    <name evidence="2" type="ORF">L917_01943</name>
</gene>
<evidence type="ECO:0000259" key="1">
    <source>
        <dbReference type="Pfam" id="PF21056"/>
    </source>
</evidence>
<feature type="non-terminal residue" evidence="2">
    <location>
        <position position="107"/>
    </location>
</feature>
<dbReference type="AlphaFoldDB" id="W2LVH2"/>
<dbReference type="PANTHER" id="PTHR31569:SF4">
    <property type="entry name" value="SWIM-TYPE DOMAIN-CONTAINING PROTEIN"/>
    <property type="match status" value="1"/>
</dbReference>
<dbReference type="OrthoDB" id="122439at2759"/>
<dbReference type="Pfam" id="PF21056">
    <property type="entry name" value="ZSWIM1-3_RNaseH-like"/>
    <property type="match status" value="1"/>
</dbReference>
<feature type="domain" description="ZSWIM1/3 RNaseH-like" evidence="1">
    <location>
        <begin position="1"/>
        <end position="69"/>
    </location>
</feature>
<sequence>SLVVTTATGRGINVIDFLALDQKSVTMENIAKFFKREDSSWRSIQQIIIDKDFVEWRVLDKAFPDAKVLLCQFHVLTYWRKICKRDKLSMKVTKRDTMESAFAKRIN</sequence>
<dbReference type="PANTHER" id="PTHR31569">
    <property type="entry name" value="SWIM-TYPE DOMAIN-CONTAINING PROTEIN"/>
    <property type="match status" value="1"/>
</dbReference>
<reference evidence="2" key="1">
    <citation type="submission" date="2013-11" db="EMBL/GenBank/DDBJ databases">
        <title>The Genome Sequence of Phytophthora parasitica CHvinca01.</title>
        <authorList>
            <consortium name="The Broad Institute Genomics Platform"/>
            <person name="Russ C."/>
            <person name="Tyler B."/>
            <person name="Panabieres F."/>
            <person name="Shan W."/>
            <person name="Tripathy S."/>
            <person name="Grunwald N."/>
            <person name="Machado M."/>
            <person name="Johnson C.S."/>
            <person name="Arredondo F."/>
            <person name="Hong C."/>
            <person name="Coffey M."/>
            <person name="Young S.K."/>
            <person name="Zeng Q."/>
            <person name="Gargeya S."/>
            <person name="Fitzgerald M."/>
            <person name="Abouelleil A."/>
            <person name="Alvarado L."/>
            <person name="Chapman S.B."/>
            <person name="Gainer-Dewar J."/>
            <person name="Goldberg J."/>
            <person name="Griggs A."/>
            <person name="Gujja S."/>
            <person name="Hansen M."/>
            <person name="Howarth C."/>
            <person name="Imamovic A."/>
            <person name="Ireland A."/>
            <person name="Larimer J."/>
            <person name="McCowan C."/>
            <person name="Murphy C."/>
            <person name="Pearson M."/>
            <person name="Poon T.W."/>
            <person name="Priest M."/>
            <person name="Roberts A."/>
            <person name="Saif S."/>
            <person name="Shea T."/>
            <person name="Sykes S."/>
            <person name="Wortman J."/>
            <person name="Nusbaum C."/>
            <person name="Birren B."/>
        </authorList>
    </citation>
    <scope>NUCLEOTIDE SEQUENCE [LARGE SCALE GENOMIC DNA]</scope>
    <source>
        <strain evidence="2">CHvinca01</strain>
    </source>
</reference>
<protein>
    <recommendedName>
        <fullName evidence="1">ZSWIM1/3 RNaseH-like domain-containing protein</fullName>
    </recommendedName>
</protein>
<organism evidence="2">
    <name type="scientific">Phytophthora nicotianae</name>
    <name type="common">Potato buckeye rot agent</name>
    <name type="synonym">Phytophthora parasitica</name>
    <dbReference type="NCBI Taxonomy" id="4792"/>
    <lineage>
        <taxon>Eukaryota</taxon>
        <taxon>Sar</taxon>
        <taxon>Stramenopiles</taxon>
        <taxon>Oomycota</taxon>
        <taxon>Peronosporomycetes</taxon>
        <taxon>Peronosporales</taxon>
        <taxon>Peronosporaceae</taxon>
        <taxon>Phytophthora</taxon>
    </lineage>
</organism>
<dbReference type="InterPro" id="IPR052579">
    <property type="entry name" value="Zinc_finger_SWIM"/>
</dbReference>
<feature type="non-terminal residue" evidence="2">
    <location>
        <position position="1"/>
    </location>
</feature>
<dbReference type="VEuPathDB" id="FungiDB:PPTG_03622"/>